<dbReference type="GO" id="GO:0022857">
    <property type="term" value="F:transmembrane transporter activity"/>
    <property type="evidence" value="ECO:0007669"/>
    <property type="project" value="InterPro"/>
</dbReference>
<proteinExistence type="predicted"/>
<dbReference type="InterPro" id="IPR036259">
    <property type="entry name" value="MFS_trans_sf"/>
</dbReference>
<feature type="transmembrane region" description="Helical" evidence="6">
    <location>
        <begin position="164"/>
        <end position="188"/>
    </location>
</feature>
<comment type="caution">
    <text evidence="8">The sequence shown here is derived from an EMBL/GenBank/DDBJ whole genome shotgun (WGS) entry which is preliminary data.</text>
</comment>
<feature type="transmembrane region" description="Helical" evidence="6">
    <location>
        <begin position="139"/>
        <end position="158"/>
    </location>
</feature>
<feature type="transmembrane region" description="Helical" evidence="6">
    <location>
        <begin position="450"/>
        <end position="471"/>
    </location>
</feature>
<dbReference type="PROSITE" id="PS50850">
    <property type="entry name" value="MFS"/>
    <property type="match status" value="1"/>
</dbReference>
<feature type="transmembrane region" description="Helical" evidence="6">
    <location>
        <begin position="321"/>
        <end position="346"/>
    </location>
</feature>
<dbReference type="InterPro" id="IPR011701">
    <property type="entry name" value="MFS"/>
</dbReference>
<feature type="compositionally biased region" description="Basic and acidic residues" evidence="5">
    <location>
        <begin position="557"/>
        <end position="567"/>
    </location>
</feature>
<evidence type="ECO:0000313" key="9">
    <source>
        <dbReference type="Proteomes" id="UP000785200"/>
    </source>
</evidence>
<dbReference type="Pfam" id="PF07690">
    <property type="entry name" value="MFS_1"/>
    <property type="match status" value="2"/>
</dbReference>
<name>A0A9P6VJD7_9HELO</name>
<evidence type="ECO:0000256" key="6">
    <source>
        <dbReference type="SAM" id="Phobius"/>
    </source>
</evidence>
<sequence>FLLVALPSPSSSTLNPYPMVEMQSKEVSPASPDHLSAASGVTDNVQEPHIEATNELSKVSTEHAYPPTAKVLLVMACLFLVLFLVALDRLIIGVAIPSITNDFNSLGDVGWYGSSYLLTSCAFMLLLGKVYTFANPKWIYIGSLIVFEIGSAICGAAPNSTALIVGRAIAGLGNAGLFQGAVIIIVYIVPLHKRPQYMGVLGMVFGVASAVGPLLGGAFTDGPGWRWCFYNIPVEMLERNPTTWKEKITQMDPIGTFFFLPSIVCLLLALQWGGVTYNWSNARIIVLLILAGILLIGFVIVQKWKGDNATVPGRIFMNRSVIAGFWFSFCMGGAMQTLFYFLPIWFQAIKHASAVKSGIMSLPFVLALVIMSISAGILTKKIGYYTPWMIISSVLTPIGAGLITTFTPHTGHSAWIGYQVIFGFGVGLGNQQPSVAAQTVLSRKDVSIGAALMMFSQTLGGAVFISVANNLFDSRLSQNLADIPGLVIGSVASIGATDLRKLVPANLLPQVLVGYNDALRATFYLVTALACCTVFGAAAMEWKSVKEGRQKRAPGAVKDEEKLAEKA</sequence>
<feature type="non-terminal residue" evidence="8">
    <location>
        <position position="567"/>
    </location>
</feature>
<comment type="subcellular location">
    <subcellularLocation>
        <location evidence="1">Membrane</location>
        <topology evidence="1">Multi-pass membrane protein</topology>
    </subcellularLocation>
</comment>
<dbReference type="PANTHER" id="PTHR23501:SF201">
    <property type="entry name" value="MFS AFLATOXIN EFFLUX PUMP"/>
    <property type="match status" value="1"/>
</dbReference>
<evidence type="ECO:0000256" key="2">
    <source>
        <dbReference type="ARBA" id="ARBA00022692"/>
    </source>
</evidence>
<protein>
    <submittedName>
        <fullName evidence="8">Roquefortine meleagrin synthesis T</fullName>
    </submittedName>
</protein>
<dbReference type="PRINTS" id="PR01036">
    <property type="entry name" value="TCRTETB"/>
</dbReference>
<evidence type="ECO:0000256" key="3">
    <source>
        <dbReference type="ARBA" id="ARBA00022989"/>
    </source>
</evidence>
<evidence type="ECO:0000256" key="1">
    <source>
        <dbReference type="ARBA" id="ARBA00004141"/>
    </source>
</evidence>
<accession>A0A9P6VJD7</accession>
<feature type="transmembrane region" description="Helical" evidence="6">
    <location>
        <begin position="385"/>
        <end position="406"/>
    </location>
</feature>
<dbReference type="CDD" id="cd17502">
    <property type="entry name" value="MFS_Azr1_MDR_like"/>
    <property type="match status" value="1"/>
</dbReference>
<evidence type="ECO:0000256" key="5">
    <source>
        <dbReference type="SAM" id="MobiDB-lite"/>
    </source>
</evidence>
<keyword evidence="3 6" id="KW-1133">Transmembrane helix</keyword>
<evidence type="ECO:0000313" key="8">
    <source>
        <dbReference type="EMBL" id="KAG0649221.1"/>
    </source>
</evidence>
<dbReference type="GO" id="GO:0005886">
    <property type="term" value="C:plasma membrane"/>
    <property type="evidence" value="ECO:0007669"/>
    <property type="project" value="TreeGrafter"/>
</dbReference>
<feature type="domain" description="Major facilitator superfamily (MFS) profile" evidence="7">
    <location>
        <begin position="74"/>
        <end position="507"/>
    </location>
</feature>
<gene>
    <name evidence="8" type="ORF">D0Z07_4142</name>
</gene>
<dbReference type="SUPFAM" id="SSF103473">
    <property type="entry name" value="MFS general substrate transporter"/>
    <property type="match status" value="2"/>
</dbReference>
<feature type="transmembrane region" description="Helical" evidence="6">
    <location>
        <begin position="358"/>
        <end position="379"/>
    </location>
</feature>
<feature type="region of interest" description="Disordered" evidence="5">
    <location>
        <begin position="547"/>
        <end position="567"/>
    </location>
</feature>
<feature type="transmembrane region" description="Helical" evidence="6">
    <location>
        <begin position="413"/>
        <end position="430"/>
    </location>
</feature>
<dbReference type="Gene3D" id="1.20.1250.20">
    <property type="entry name" value="MFS general substrate transporter like domains"/>
    <property type="match status" value="2"/>
</dbReference>
<reference evidence="8" key="1">
    <citation type="submission" date="2019-07" db="EMBL/GenBank/DDBJ databases">
        <title>Hyphodiscus hymeniophilus genome sequencing and assembly.</title>
        <authorList>
            <person name="Kramer G."/>
            <person name="Nodwell J."/>
        </authorList>
    </citation>
    <scope>NUCLEOTIDE SEQUENCE</scope>
    <source>
        <strain evidence="8">ATCC 34498</strain>
    </source>
</reference>
<evidence type="ECO:0000256" key="4">
    <source>
        <dbReference type="ARBA" id="ARBA00023136"/>
    </source>
</evidence>
<feature type="transmembrane region" description="Helical" evidence="6">
    <location>
        <begin position="109"/>
        <end position="127"/>
    </location>
</feature>
<keyword evidence="4 6" id="KW-0472">Membrane</keyword>
<dbReference type="Proteomes" id="UP000785200">
    <property type="component" value="Unassembled WGS sequence"/>
</dbReference>
<dbReference type="InterPro" id="IPR020846">
    <property type="entry name" value="MFS_dom"/>
</dbReference>
<organism evidence="8 9">
    <name type="scientific">Hyphodiscus hymeniophilus</name>
    <dbReference type="NCBI Taxonomy" id="353542"/>
    <lineage>
        <taxon>Eukaryota</taxon>
        <taxon>Fungi</taxon>
        <taxon>Dikarya</taxon>
        <taxon>Ascomycota</taxon>
        <taxon>Pezizomycotina</taxon>
        <taxon>Leotiomycetes</taxon>
        <taxon>Helotiales</taxon>
        <taxon>Hyphodiscaceae</taxon>
        <taxon>Hyphodiscus</taxon>
    </lineage>
</organism>
<feature type="transmembrane region" description="Helical" evidence="6">
    <location>
        <begin position="284"/>
        <end position="301"/>
    </location>
</feature>
<feature type="transmembrane region" description="Helical" evidence="6">
    <location>
        <begin position="200"/>
        <end position="219"/>
    </location>
</feature>
<keyword evidence="2 6" id="KW-0812">Transmembrane</keyword>
<feature type="transmembrane region" description="Helical" evidence="6">
    <location>
        <begin position="523"/>
        <end position="542"/>
    </location>
</feature>
<dbReference type="AlphaFoldDB" id="A0A9P6VJD7"/>
<feature type="transmembrane region" description="Helical" evidence="6">
    <location>
        <begin position="254"/>
        <end position="272"/>
    </location>
</feature>
<dbReference type="OrthoDB" id="10021397at2759"/>
<keyword evidence="9" id="KW-1185">Reference proteome</keyword>
<dbReference type="PANTHER" id="PTHR23501">
    <property type="entry name" value="MAJOR FACILITATOR SUPERFAMILY"/>
    <property type="match status" value="1"/>
</dbReference>
<dbReference type="FunFam" id="1.20.1250.20:FF:000196">
    <property type="entry name" value="MFS toxin efflux pump (AflT)"/>
    <property type="match status" value="1"/>
</dbReference>
<evidence type="ECO:0000259" key="7">
    <source>
        <dbReference type="PROSITE" id="PS50850"/>
    </source>
</evidence>
<dbReference type="EMBL" id="VNKQ01000008">
    <property type="protein sequence ID" value="KAG0649221.1"/>
    <property type="molecule type" value="Genomic_DNA"/>
</dbReference>
<feature type="transmembrane region" description="Helical" evidence="6">
    <location>
        <begin position="71"/>
        <end position="97"/>
    </location>
</feature>